<protein>
    <submittedName>
        <fullName evidence="2">Uncharacterized protein</fullName>
    </submittedName>
</protein>
<evidence type="ECO:0000313" key="2">
    <source>
        <dbReference type="EMBL" id="CAD7701268.1"/>
    </source>
</evidence>
<gene>
    <name evidence="2" type="ORF">OSTQU699_LOCUS6627</name>
</gene>
<comment type="caution">
    <text evidence="2">The sequence shown here is derived from an EMBL/GenBank/DDBJ whole genome shotgun (WGS) entry which is preliminary data.</text>
</comment>
<evidence type="ECO:0000313" key="3">
    <source>
        <dbReference type="Proteomes" id="UP000708148"/>
    </source>
</evidence>
<organism evidence="2 3">
    <name type="scientific">Ostreobium quekettii</name>
    <dbReference type="NCBI Taxonomy" id="121088"/>
    <lineage>
        <taxon>Eukaryota</taxon>
        <taxon>Viridiplantae</taxon>
        <taxon>Chlorophyta</taxon>
        <taxon>core chlorophytes</taxon>
        <taxon>Ulvophyceae</taxon>
        <taxon>TCBD clade</taxon>
        <taxon>Bryopsidales</taxon>
        <taxon>Ostreobineae</taxon>
        <taxon>Ostreobiaceae</taxon>
        <taxon>Ostreobium</taxon>
    </lineage>
</organism>
<keyword evidence="3" id="KW-1185">Reference proteome</keyword>
<dbReference type="Proteomes" id="UP000708148">
    <property type="component" value="Unassembled WGS sequence"/>
</dbReference>
<proteinExistence type="predicted"/>
<sequence length="99" mass="11041">MKHSASSAIAHRILPLRCYGRKEMHLRELYHMLEAWEAMRLGKDAQIAALMERCRRVDQERMASDRLEGAGFHSSSRAATGSAGPFLHCRAGSPTSTQS</sequence>
<feature type="region of interest" description="Disordered" evidence="1">
    <location>
        <begin position="67"/>
        <end position="99"/>
    </location>
</feature>
<evidence type="ECO:0000256" key="1">
    <source>
        <dbReference type="SAM" id="MobiDB-lite"/>
    </source>
</evidence>
<dbReference type="OrthoDB" id="568511at2759"/>
<name>A0A8S1J2H3_9CHLO</name>
<accession>A0A8S1J2H3</accession>
<dbReference type="EMBL" id="CAJHUC010001479">
    <property type="protein sequence ID" value="CAD7701268.1"/>
    <property type="molecule type" value="Genomic_DNA"/>
</dbReference>
<dbReference type="AlphaFoldDB" id="A0A8S1J2H3"/>
<reference evidence="2" key="1">
    <citation type="submission" date="2020-12" db="EMBL/GenBank/DDBJ databases">
        <authorList>
            <person name="Iha C."/>
        </authorList>
    </citation>
    <scope>NUCLEOTIDE SEQUENCE</scope>
</reference>